<reference evidence="2 3" key="1">
    <citation type="submission" date="2019-01" db="EMBL/GenBank/DDBJ databases">
        <title>Genome sequencing of strain 2JSPR-7.</title>
        <authorList>
            <person name="Heo J."/>
            <person name="Kim S.-J."/>
            <person name="Kim J.-S."/>
            <person name="Hong S.-B."/>
            <person name="Kwon S.-W."/>
        </authorList>
    </citation>
    <scope>NUCLEOTIDE SEQUENCE [LARGE SCALE GENOMIC DNA]</scope>
    <source>
        <strain evidence="2 3">2JSPR-7</strain>
    </source>
</reference>
<feature type="transmembrane region" description="Helical" evidence="1">
    <location>
        <begin position="195"/>
        <end position="218"/>
    </location>
</feature>
<feature type="transmembrane region" description="Helical" evidence="1">
    <location>
        <begin position="49"/>
        <end position="69"/>
    </location>
</feature>
<gene>
    <name evidence="2" type="ORF">ET495_05335</name>
</gene>
<proteinExistence type="predicted"/>
<sequence>MTDVIHDIGFRHYDGPRLGRGWITRSLLVDTVRGVFGLGRPARAKVMPWVLIVVTALPALVVTLVVIIAGADELPVSPTAYLVQVQVPIALFAALAAPYAVSRDQRFGVMSLYLSRPMLRSDYVGARYLGLAAALWAVMALPQTLLLAGALLGKLPVGHNLVQWAGGLLASLLLAAVLAALALTVAAFTPRRGIGVASIIAILLVASGVSLTLTALAAGQGRDDLAALAGVLDPFRLVDTIASWVLGVDPALAEAAPTGGGQVALFALVYALVLGACALLLRLRYRKAGGAL</sequence>
<evidence type="ECO:0000313" key="2">
    <source>
        <dbReference type="EMBL" id="QAY62775.1"/>
    </source>
</evidence>
<protein>
    <submittedName>
        <fullName evidence="2">ABC transporter permease</fullName>
    </submittedName>
</protein>
<keyword evidence="1" id="KW-0812">Transmembrane</keyword>
<dbReference type="EMBL" id="CP035495">
    <property type="protein sequence ID" value="QAY62775.1"/>
    <property type="molecule type" value="Genomic_DNA"/>
</dbReference>
<dbReference type="Pfam" id="PF12679">
    <property type="entry name" value="ABC2_membrane_2"/>
    <property type="match status" value="1"/>
</dbReference>
<dbReference type="RefSeq" id="WP_129203233.1">
    <property type="nucleotide sequence ID" value="NZ_CP035495.1"/>
</dbReference>
<evidence type="ECO:0000313" key="3">
    <source>
        <dbReference type="Proteomes" id="UP000291758"/>
    </source>
</evidence>
<dbReference type="AlphaFoldDB" id="A0A4P6EK58"/>
<feature type="transmembrane region" description="Helical" evidence="1">
    <location>
        <begin position="81"/>
        <end position="101"/>
    </location>
</feature>
<feature type="transmembrane region" description="Helical" evidence="1">
    <location>
        <begin position="263"/>
        <end position="283"/>
    </location>
</feature>
<dbReference type="OrthoDB" id="5495463at2"/>
<accession>A0A4P6EK58</accession>
<feature type="transmembrane region" description="Helical" evidence="1">
    <location>
        <begin position="128"/>
        <end position="152"/>
    </location>
</feature>
<feature type="transmembrane region" description="Helical" evidence="1">
    <location>
        <begin position="164"/>
        <end position="188"/>
    </location>
</feature>
<dbReference type="Proteomes" id="UP000291758">
    <property type="component" value="Chromosome"/>
</dbReference>
<name>A0A4P6EK58_9MICO</name>
<organism evidence="2 3">
    <name type="scientific">Xylanimonas allomyrinae</name>
    <dbReference type="NCBI Taxonomy" id="2509459"/>
    <lineage>
        <taxon>Bacteria</taxon>
        <taxon>Bacillati</taxon>
        <taxon>Actinomycetota</taxon>
        <taxon>Actinomycetes</taxon>
        <taxon>Micrococcales</taxon>
        <taxon>Promicromonosporaceae</taxon>
        <taxon>Xylanimonas</taxon>
    </lineage>
</organism>
<dbReference type="KEGG" id="xyl:ET495_05335"/>
<evidence type="ECO:0000256" key="1">
    <source>
        <dbReference type="SAM" id="Phobius"/>
    </source>
</evidence>
<keyword evidence="3" id="KW-1185">Reference proteome</keyword>
<keyword evidence="1" id="KW-1133">Transmembrane helix</keyword>
<keyword evidence="1" id="KW-0472">Membrane</keyword>